<reference evidence="2" key="1">
    <citation type="journal article" date="2019" name="Curr. Biol.">
        <title>Genome Sequence of Striga asiatica Provides Insight into the Evolution of Plant Parasitism.</title>
        <authorList>
            <person name="Yoshida S."/>
            <person name="Kim S."/>
            <person name="Wafula E.K."/>
            <person name="Tanskanen J."/>
            <person name="Kim Y.M."/>
            <person name="Honaas L."/>
            <person name="Yang Z."/>
            <person name="Spallek T."/>
            <person name="Conn C.E."/>
            <person name="Ichihashi Y."/>
            <person name="Cheong K."/>
            <person name="Cui S."/>
            <person name="Der J.P."/>
            <person name="Gundlach H."/>
            <person name="Jiao Y."/>
            <person name="Hori C."/>
            <person name="Ishida J.K."/>
            <person name="Kasahara H."/>
            <person name="Kiba T."/>
            <person name="Kim M.S."/>
            <person name="Koo N."/>
            <person name="Laohavisit A."/>
            <person name="Lee Y.H."/>
            <person name="Lumba S."/>
            <person name="McCourt P."/>
            <person name="Mortimer J.C."/>
            <person name="Mutuku J.M."/>
            <person name="Nomura T."/>
            <person name="Sasaki-Sekimoto Y."/>
            <person name="Seto Y."/>
            <person name="Wang Y."/>
            <person name="Wakatake T."/>
            <person name="Sakakibara H."/>
            <person name="Demura T."/>
            <person name="Yamaguchi S."/>
            <person name="Yoneyama K."/>
            <person name="Manabe R.I."/>
            <person name="Nelson D.C."/>
            <person name="Schulman A.H."/>
            <person name="Timko M.P."/>
            <person name="dePamphilis C.W."/>
            <person name="Choi D."/>
            <person name="Shirasu K."/>
        </authorList>
    </citation>
    <scope>NUCLEOTIDE SEQUENCE [LARGE SCALE GENOMIC DNA]</scope>
    <source>
        <strain evidence="2">cv. UVA1</strain>
    </source>
</reference>
<keyword evidence="1" id="KW-0378">Hydrolase</keyword>
<proteinExistence type="predicted"/>
<protein>
    <submittedName>
        <fullName evidence="1">ATP-dependent protease ATPase subunit HslU</fullName>
    </submittedName>
</protein>
<dbReference type="Proteomes" id="UP000325081">
    <property type="component" value="Unassembled WGS sequence"/>
</dbReference>
<dbReference type="OrthoDB" id="1686201at2759"/>
<dbReference type="GO" id="GO:0008233">
    <property type="term" value="F:peptidase activity"/>
    <property type="evidence" value="ECO:0007669"/>
    <property type="project" value="UniProtKB-KW"/>
</dbReference>
<evidence type="ECO:0000313" key="1">
    <source>
        <dbReference type="EMBL" id="GER41672.1"/>
    </source>
</evidence>
<gene>
    <name evidence="1" type="ORF">STAS_18399</name>
</gene>
<dbReference type="AlphaFoldDB" id="A0A5A7Q9M6"/>
<keyword evidence="2" id="KW-1185">Reference proteome</keyword>
<name>A0A5A7Q9M6_STRAF</name>
<evidence type="ECO:0000313" key="2">
    <source>
        <dbReference type="Proteomes" id="UP000325081"/>
    </source>
</evidence>
<accession>A0A5A7Q9M6</accession>
<comment type="caution">
    <text evidence="1">The sequence shown here is derived from an EMBL/GenBank/DDBJ whole genome shotgun (WGS) entry which is preliminary data.</text>
</comment>
<dbReference type="GO" id="GO:0006508">
    <property type="term" value="P:proteolysis"/>
    <property type="evidence" value="ECO:0007669"/>
    <property type="project" value="UniProtKB-KW"/>
</dbReference>
<organism evidence="1 2">
    <name type="scientific">Striga asiatica</name>
    <name type="common">Asiatic witchweed</name>
    <name type="synonym">Buchnera asiatica</name>
    <dbReference type="NCBI Taxonomy" id="4170"/>
    <lineage>
        <taxon>Eukaryota</taxon>
        <taxon>Viridiplantae</taxon>
        <taxon>Streptophyta</taxon>
        <taxon>Embryophyta</taxon>
        <taxon>Tracheophyta</taxon>
        <taxon>Spermatophyta</taxon>
        <taxon>Magnoliopsida</taxon>
        <taxon>eudicotyledons</taxon>
        <taxon>Gunneridae</taxon>
        <taxon>Pentapetalae</taxon>
        <taxon>asterids</taxon>
        <taxon>lamiids</taxon>
        <taxon>Lamiales</taxon>
        <taxon>Orobanchaceae</taxon>
        <taxon>Buchnereae</taxon>
        <taxon>Striga</taxon>
    </lineage>
</organism>
<dbReference type="EMBL" id="BKCP01006183">
    <property type="protein sequence ID" value="GER41672.1"/>
    <property type="molecule type" value="Genomic_DNA"/>
</dbReference>
<keyword evidence="1" id="KW-0645">Protease</keyword>
<sequence length="120" mass="13079">MLFFRVTPKTMKSGAWICRGFVSASRPSHQAVKIDKETCGKIIESAETVKDGTKEVVGEVKRMTQIVSEKVASVAGNMVADVADKGIEKASENAETQKGKDVLDTAKAVMEAYKERVKDK</sequence>